<gene>
    <name evidence="1" type="ORF">Q428_01445</name>
</gene>
<dbReference type="InterPro" id="IPR014198">
    <property type="entry name" value="Spore_III_AB"/>
</dbReference>
<dbReference type="EMBL" id="AZQP01000002">
    <property type="protein sequence ID" value="EYE89740.1"/>
    <property type="molecule type" value="Genomic_DNA"/>
</dbReference>
<proteinExistence type="predicted"/>
<accession>A0A017S0N0</accession>
<dbReference type="NCBIfam" id="TIGR02833">
    <property type="entry name" value="spore_III_AB"/>
    <property type="match status" value="1"/>
</dbReference>
<keyword evidence="2" id="KW-1185">Reference proteome</keyword>
<evidence type="ECO:0000313" key="1">
    <source>
        <dbReference type="EMBL" id="EYE89740.1"/>
    </source>
</evidence>
<protein>
    <recommendedName>
        <fullName evidence="3">Stage III sporulation protein AB</fullName>
    </recommendedName>
</protein>
<sequence length="172" mass="19535">MLKLIGSLIVITATTILGFSYARVYSERVNQLRAMQYALNILETEIVYSATPLMEALIYVSEKTENNISMLFSMMADILNQKSVTDVVEAFYLAFNKLKNELYLEKEEVEVIAAFMQSVGSSDLEGQKKNFNITIKKMEAFEKRAEETRSKNEKLYKYLGVCSGAILIILLV</sequence>
<name>A0A017S0N0_9CLOT</name>
<dbReference type="AlphaFoldDB" id="A0A017S0N0"/>
<dbReference type="RefSeq" id="WP_035377481.1">
    <property type="nucleotide sequence ID" value="NZ_AZQP01000002.1"/>
</dbReference>
<evidence type="ECO:0000313" key="2">
    <source>
        <dbReference type="Proteomes" id="UP000019681"/>
    </source>
</evidence>
<comment type="caution">
    <text evidence="1">The sequence shown here is derived from an EMBL/GenBank/DDBJ whole genome shotgun (WGS) entry which is preliminary data.</text>
</comment>
<dbReference type="STRING" id="1403537.Q428_01445"/>
<organism evidence="1 2">
    <name type="scientific">Fervidicella metallireducens AeB</name>
    <dbReference type="NCBI Taxonomy" id="1403537"/>
    <lineage>
        <taxon>Bacteria</taxon>
        <taxon>Bacillati</taxon>
        <taxon>Bacillota</taxon>
        <taxon>Clostridia</taxon>
        <taxon>Eubacteriales</taxon>
        <taxon>Clostridiaceae</taxon>
        <taxon>Fervidicella</taxon>
    </lineage>
</organism>
<dbReference type="Proteomes" id="UP000019681">
    <property type="component" value="Unassembled WGS sequence"/>
</dbReference>
<dbReference type="Pfam" id="PF09548">
    <property type="entry name" value="Spore_III_AB"/>
    <property type="match status" value="1"/>
</dbReference>
<dbReference type="OrthoDB" id="1957909at2"/>
<reference evidence="1 2" key="1">
    <citation type="journal article" date="2014" name="Genome Announc.">
        <title>Draft Genome Sequence of Fervidicella metallireducens Strain AeBT, an Iron-Reducing Thermoanaerobe from the Great Artesian Basin.</title>
        <authorList>
            <person name="Patel B.K."/>
        </authorList>
    </citation>
    <scope>NUCLEOTIDE SEQUENCE [LARGE SCALE GENOMIC DNA]</scope>
    <source>
        <strain evidence="1 2">AeB</strain>
    </source>
</reference>
<evidence type="ECO:0008006" key="3">
    <source>
        <dbReference type="Google" id="ProtNLM"/>
    </source>
</evidence>
<dbReference type="PIRSF" id="PIRSF021435">
    <property type="entry name" value="SpoIIIAB"/>
    <property type="match status" value="1"/>
</dbReference>